<evidence type="ECO:0000256" key="4">
    <source>
        <dbReference type="ARBA" id="ARBA00022741"/>
    </source>
</evidence>
<keyword evidence="6 10" id="KW-0460">Magnesium</keyword>
<evidence type="ECO:0000256" key="8">
    <source>
        <dbReference type="ARBA" id="ARBA00051875"/>
    </source>
</evidence>
<protein>
    <recommendedName>
        <fullName evidence="10">dITP/XTP pyrophosphatase</fullName>
        <ecNumber evidence="10">3.6.1.66</ecNumber>
    </recommendedName>
    <alternativeName>
        <fullName evidence="10">Non-canonical purine NTP pyrophosphatase</fullName>
    </alternativeName>
    <alternativeName>
        <fullName evidence="10">Non-standard purine NTP pyrophosphatase</fullName>
    </alternativeName>
    <alternativeName>
        <fullName evidence="10">Nucleoside-triphosphate diphosphatase</fullName>
    </alternativeName>
    <alternativeName>
        <fullName evidence="10">Nucleoside-triphosphate pyrophosphatase</fullName>
        <shortName evidence="10">NTPase</shortName>
    </alternativeName>
</protein>
<dbReference type="GO" id="GO:0009117">
    <property type="term" value="P:nucleotide metabolic process"/>
    <property type="evidence" value="ECO:0007669"/>
    <property type="project" value="UniProtKB-KW"/>
</dbReference>
<dbReference type="HAMAP" id="MF_01405">
    <property type="entry name" value="Non_canon_purine_NTPase"/>
    <property type="match status" value="1"/>
</dbReference>
<feature type="binding site" evidence="10">
    <location>
        <begin position="180"/>
        <end position="181"/>
    </location>
    <ligand>
        <name>substrate</name>
    </ligand>
</feature>
<comment type="function">
    <text evidence="10">Pyrophosphatase that catalyzes the hydrolysis of nucleoside triphosphates to their monophosphate derivatives, with a high preference for the non-canonical purine nucleotides XTP (xanthosine triphosphate), dITP (deoxyinosine triphosphate) and ITP. Seems to function as a house-cleaning enzyme that removes non-canonical purine nucleotides from the nucleotide pool, thus preventing their incorporation into DNA/RNA and avoiding chromosomal lesions.</text>
</comment>
<dbReference type="GO" id="GO:0005829">
    <property type="term" value="C:cytosol"/>
    <property type="evidence" value="ECO:0007669"/>
    <property type="project" value="TreeGrafter"/>
</dbReference>
<dbReference type="GO" id="GO:0009146">
    <property type="term" value="P:purine nucleoside triphosphate catabolic process"/>
    <property type="evidence" value="ECO:0007669"/>
    <property type="project" value="UniProtKB-UniRule"/>
</dbReference>
<comment type="caution">
    <text evidence="10">Lacks conserved residue(s) required for the propagation of feature annotation.</text>
</comment>
<feature type="binding site" evidence="10">
    <location>
        <position position="73"/>
    </location>
    <ligand>
        <name>substrate</name>
    </ligand>
</feature>
<dbReference type="GO" id="GO:0017111">
    <property type="term" value="F:ribonucleoside triphosphate phosphatase activity"/>
    <property type="evidence" value="ECO:0007669"/>
    <property type="project" value="InterPro"/>
</dbReference>
<dbReference type="EC" id="3.6.1.66" evidence="10"/>
<dbReference type="KEGG" id="msea:METESE_00390"/>
<comment type="cofactor">
    <cofactor evidence="10">
        <name>Mg(2+)</name>
        <dbReference type="ChEBI" id="CHEBI:18420"/>
    </cofactor>
    <text evidence="10">Binds 1 Mg(2+) ion per subunit.</text>
</comment>
<feature type="binding site" evidence="10">
    <location>
        <begin position="152"/>
        <end position="155"/>
    </location>
    <ligand>
        <name>substrate</name>
    </ligand>
</feature>
<feature type="active site" description="Proton acceptor" evidence="10">
    <location>
        <position position="72"/>
    </location>
</feature>
<comment type="subunit">
    <text evidence="2 10">Homodimer.</text>
</comment>
<name>A0AA48KAU9_9BACT</name>
<evidence type="ECO:0000313" key="11">
    <source>
        <dbReference type="EMBL" id="BDU75081.1"/>
    </source>
</evidence>
<dbReference type="InterPro" id="IPR020922">
    <property type="entry name" value="dITP/XTP_pyrophosphatase"/>
</dbReference>
<dbReference type="Gene3D" id="3.90.950.10">
    <property type="match status" value="1"/>
</dbReference>
<dbReference type="SUPFAM" id="SSF52972">
    <property type="entry name" value="ITPase-like"/>
    <property type="match status" value="1"/>
</dbReference>
<dbReference type="Proteomes" id="UP001228113">
    <property type="component" value="Chromosome"/>
</dbReference>
<comment type="catalytic activity">
    <reaction evidence="10">
        <text>ITP + H2O = IMP + diphosphate + H(+)</text>
        <dbReference type="Rhea" id="RHEA:29399"/>
        <dbReference type="ChEBI" id="CHEBI:15377"/>
        <dbReference type="ChEBI" id="CHEBI:15378"/>
        <dbReference type="ChEBI" id="CHEBI:33019"/>
        <dbReference type="ChEBI" id="CHEBI:58053"/>
        <dbReference type="ChEBI" id="CHEBI:61402"/>
        <dbReference type="EC" id="3.6.1.66"/>
    </reaction>
</comment>
<dbReference type="GO" id="GO:0046872">
    <property type="term" value="F:metal ion binding"/>
    <property type="evidence" value="ECO:0007669"/>
    <property type="project" value="UniProtKB-KW"/>
</dbReference>
<dbReference type="GO" id="GO:0035870">
    <property type="term" value="F:dITP diphosphatase activity"/>
    <property type="evidence" value="ECO:0007669"/>
    <property type="project" value="UniProtKB-UniRule"/>
</dbReference>
<dbReference type="AlphaFoldDB" id="A0AA48KAU9"/>
<gene>
    <name evidence="11" type="ORF">METESE_00390</name>
</gene>
<evidence type="ECO:0000256" key="2">
    <source>
        <dbReference type="ARBA" id="ARBA00011738"/>
    </source>
</evidence>
<dbReference type="PANTHER" id="PTHR11067">
    <property type="entry name" value="INOSINE TRIPHOSPHATE PYROPHOSPHATASE/HAM1 PROTEIN"/>
    <property type="match status" value="1"/>
</dbReference>
<dbReference type="PANTHER" id="PTHR11067:SF9">
    <property type="entry name" value="INOSINE TRIPHOSPHATE PYROPHOSPHATASE"/>
    <property type="match status" value="1"/>
</dbReference>
<keyword evidence="7 10" id="KW-0546">Nucleotide metabolism</keyword>
<keyword evidence="12" id="KW-1185">Reference proteome</keyword>
<comment type="catalytic activity">
    <reaction evidence="9 10">
        <text>XTP + H2O = XMP + diphosphate + H(+)</text>
        <dbReference type="Rhea" id="RHEA:28610"/>
        <dbReference type="ChEBI" id="CHEBI:15377"/>
        <dbReference type="ChEBI" id="CHEBI:15378"/>
        <dbReference type="ChEBI" id="CHEBI:33019"/>
        <dbReference type="ChEBI" id="CHEBI:57464"/>
        <dbReference type="ChEBI" id="CHEBI:61314"/>
        <dbReference type="EC" id="3.6.1.66"/>
    </reaction>
</comment>
<dbReference type="GO" id="GO:0000166">
    <property type="term" value="F:nucleotide binding"/>
    <property type="evidence" value="ECO:0007669"/>
    <property type="project" value="UniProtKB-KW"/>
</dbReference>
<evidence type="ECO:0000313" key="12">
    <source>
        <dbReference type="Proteomes" id="UP001228113"/>
    </source>
</evidence>
<evidence type="ECO:0000256" key="6">
    <source>
        <dbReference type="ARBA" id="ARBA00022842"/>
    </source>
</evidence>
<keyword evidence="4 10" id="KW-0547">Nucleotide-binding</keyword>
<evidence type="ECO:0000256" key="9">
    <source>
        <dbReference type="ARBA" id="ARBA00052017"/>
    </source>
</evidence>
<dbReference type="GO" id="GO:0036220">
    <property type="term" value="F:ITP diphosphatase activity"/>
    <property type="evidence" value="ECO:0007669"/>
    <property type="project" value="UniProtKB-UniRule"/>
</dbReference>
<sequence length="192" mass="20071">MRILLASRNAGKLREFEALLPGVELVPWPAEAPDIPEDGAFFQDNALQKATFAQAWWAGQGAVPVDGVLADDSGLCVDALWGGPGVLSARFAQGLAQDAKNRKLLALMPEGAARTARFVCVLAWVPRGGAARTFSGSVEGALALEPRGAGGFGYDPLFVPEGHAATFGELGPEVKHALSHRGRAARAFLAGL</sequence>
<proteinExistence type="inferred from homology"/>
<dbReference type="GO" id="GO:0036222">
    <property type="term" value="F:XTP diphosphatase activity"/>
    <property type="evidence" value="ECO:0007669"/>
    <property type="project" value="UniProtKB-UniRule"/>
</dbReference>
<comment type="catalytic activity">
    <reaction evidence="8 10">
        <text>dITP + H2O = dIMP + diphosphate + H(+)</text>
        <dbReference type="Rhea" id="RHEA:28342"/>
        <dbReference type="ChEBI" id="CHEBI:15377"/>
        <dbReference type="ChEBI" id="CHEBI:15378"/>
        <dbReference type="ChEBI" id="CHEBI:33019"/>
        <dbReference type="ChEBI" id="CHEBI:61194"/>
        <dbReference type="ChEBI" id="CHEBI:61382"/>
        <dbReference type="EC" id="3.6.1.66"/>
    </reaction>
</comment>
<feature type="binding site" evidence="10">
    <location>
        <position position="175"/>
    </location>
    <ligand>
        <name>substrate</name>
    </ligand>
</feature>
<evidence type="ECO:0000256" key="5">
    <source>
        <dbReference type="ARBA" id="ARBA00022801"/>
    </source>
</evidence>
<feature type="binding site" evidence="10">
    <location>
        <position position="72"/>
    </location>
    <ligand>
        <name>Mg(2+)</name>
        <dbReference type="ChEBI" id="CHEBI:18420"/>
    </ligand>
</feature>
<dbReference type="EMBL" id="AP027081">
    <property type="protein sequence ID" value="BDU75081.1"/>
    <property type="molecule type" value="Genomic_DNA"/>
</dbReference>
<evidence type="ECO:0000256" key="3">
    <source>
        <dbReference type="ARBA" id="ARBA00022723"/>
    </source>
</evidence>
<reference evidence="11" key="1">
    <citation type="journal article" date="2023" name="Int. J. Syst. Evol. Microbiol.">
        <title>Mesoterricola silvestris gen. nov., sp. nov., Mesoterricola sediminis sp. nov., Geothrix oryzae sp. nov., Geothrix edaphica sp. nov., Geothrix rubra sp. nov., and Geothrix limicola sp. nov., six novel members of Acidobacteriota isolated from soils.</title>
        <authorList>
            <person name="Itoh H."/>
            <person name="Sugisawa Y."/>
            <person name="Mise K."/>
            <person name="Xu Z."/>
            <person name="Kuniyasu M."/>
            <person name="Ushijima N."/>
            <person name="Kawano K."/>
            <person name="Kobayashi E."/>
            <person name="Shiratori Y."/>
            <person name="Masuda Y."/>
            <person name="Senoo K."/>
        </authorList>
    </citation>
    <scope>NUCLEOTIDE SEQUENCE</scope>
    <source>
        <strain evidence="11">W786</strain>
    </source>
</reference>
<evidence type="ECO:0000256" key="7">
    <source>
        <dbReference type="ARBA" id="ARBA00023080"/>
    </source>
</evidence>
<keyword evidence="3 10" id="KW-0479">Metal-binding</keyword>
<dbReference type="InterPro" id="IPR002637">
    <property type="entry name" value="RdgB/HAM1"/>
</dbReference>
<dbReference type="InterPro" id="IPR029001">
    <property type="entry name" value="ITPase-like_fam"/>
</dbReference>
<dbReference type="Pfam" id="PF01725">
    <property type="entry name" value="Ham1p_like"/>
    <property type="match status" value="1"/>
</dbReference>
<evidence type="ECO:0000256" key="1">
    <source>
        <dbReference type="ARBA" id="ARBA00008023"/>
    </source>
</evidence>
<comment type="similarity">
    <text evidence="1 10">Belongs to the HAM1 NTPase family.</text>
</comment>
<dbReference type="FunFam" id="3.90.950.10:FF:000001">
    <property type="entry name" value="dITP/XTP pyrophosphatase"/>
    <property type="match status" value="1"/>
</dbReference>
<accession>A0AA48KAU9</accession>
<organism evidence="11 12">
    <name type="scientific">Mesoterricola sediminis</name>
    <dbReference type="NCBI Taxonomy" id="2927980"/>
    <lineage>
        <taxon>Bacteria</taxon>
        <taxon>Pseudomonadati</taxon>
        <taxon>Acidobacteriota</taxon>
        <taxon>Holophagae</taxon>
        <taxon>Holophagales</taxon>
        <taxon>Holophagaceae</taxon>
        <taxon>Mesoterricola</taxon>
    </lineage>
</organism>
<dbReference type="RefSeq" id="WP_243332291.1">
    <property type="nucleotide sequence ID" value="NZ_AP027081.1"/>
</dbReference>
<dbReference type="CDD" id="cd00515">
    <property type="entry name" value="HAM1"/>
    <property type="match status" value="1"/>
</dbReference>
<keyword evidence="5 10" id="KW-0378">Hydrolase</keyword>
<evidence type="ECO:0000256" key="10">
    <source>
        <dbReference type="HAMAP-Rule" id="MF_01405"/>
    </source>
</evidence>
<feature type="binding site" evidence="10">
    <location>
        <begin position="7"/>
        <end position="12"/>
    </location>
    <ligand>
        <name>substrate</name>
    </ligand>
</feature>